<feature type="binding site" evidence="2">
    <location>
        <position position="370"/>
    </location>
    <ligand>
        <name>Mn(2+)</name>
        <dbReference type="ChEBI" id="CHEBI:29035"/>
        <label>2</label>
    </ligand>
</feature>
<dbReference type="RefSeq" id="WP_245690119.1">
    <property type="nucleotide sequence ID" value="NZ_FNFL01000003.1"/>
</dbReference>
<dbReference type="InterPro" id="IPR002933">
    <property type="entry name" value="Peptidase_M20"/>
</dbReference>
<dbReference type="Pfam" id="PF01546">
    <property type="entry name" value="Peptidase_M20"/>
    <property type="match status" value="1"/>
</dbReference>
<dbReference type="STRING" id="407036.SAMN05216243_2301"/>
<dbReference type="SUPFAM" id="SSF53187">
    <property type="entry name" value="Zn-dependent exopeptidases"/>
    <property type="match status" value="1"/>
</dbReference>
<dbReference type="InterPro" id="IPR017439">
    <property type="entry name" value="Amidohydrolase"/>
</dbReference>
<dbReference type="Proteomes" id="UP000198694">
    <property type="component" value="Unassembled WGS sequence"/>
</dbReference>
<keyword evidence="1 4" id="KW-0378">Hydrolase</keyword>
<dbReference type="FunFam" id="3.30.70.360:FF:000001">
    <property type="entry name" value="N-acetyldiaminopimelate deacetylase"/>
    <property type="match status" value="1"/>
</dbReference>
<keyword evidence="2" id="KW-0479">Metal-binding</keyword>
<protein>
    <submittedName>
        <fullName evidence="4">Amidohydrolase</fullName>
    </submittedName>
</protein>
<dbReference type="NCBIfam" id="TIGR01891">
    <property type="entry name" value="amidohydrolases"/>
    <property type="match status" value="1"/>
</dbReference>
<evidence type="ECO:0000313" key="5">
    <source>
        <dbReference type="Proteomes" id="UP000198694"/>
    </source>
</evidence>
<dbReference type="InterPro" id="IPR011650">
    <property type="entry name" value="Peptidase_M20_dimer"/>
</dbReference>
<keyword evidence="2" id="KW-0464">Manganese</keyword>
<keyword evidence="5" id="KW-1185">Reference proteome</keyword>
<comment type="cofactor">
    <cofactor evidence="2">
        <name>Mn(2+)</name>
        <dbReference type="ChEBI" id="CHEBI:29035"/>
    </cofactor>
    <text evidence="2">The Mn(2+) ion enhances activity.</text>
</comment>
<dbReference type="GO" id="GO:0050118">
    <property type="term" value="F:N-acetyldiaminopimelate deacetylase activity"/>
    <property type="evidence" value="ECO:0007669"/>
    <property type="project" value="UniProtKB-ARBA"/>
</dbReference>
<evidence type="ECO:0000256" key="2">
    <source>
        <dbReference type="PIRSR" id="PIRSR005962-1"/>
    </source>
</evidence>
<dbReference type="InterPro" id="IPR036264">
    <property type="entry name" value="Bact_exopeptidase_dim_dom"/>
</dbReference>
<feature type="binding site" evidence="2">
    <location>
        <position position="173"/>
    </location>
    <ligand>
        <name>Mn(2+)</name>
        <dbReference type="ChEBI" id="CHEBI:29035"/>
        <label>1</label>
    </ligand>
</feature>
<organism evidence="4 5">
    <name type="scientific">Sediminibacillus albus</name>
    <dbReference type="NCBI Taxonomy" id="407036"/>
    <lineage>
        <taxon>Bacteria</taxon>
        <taxon>Bacillati</taxon>
        <taxon>Bacillota</taxon>
        <taxon>Bacilli</taxon>
        <taxon>Bacillales</taxon>
        <taxon>Bacillaceae</taxon>
        <taxon>Sediminibacillus</taxon>
    </lineage>
</organism>
<feature type="domain" description="Peptidase M20 dimerisation" evidence="3">
    <location>
        <begin position="196"/>
        <end position="285"/>
    </location>
</feature>
<dbReference type="Pfam" id="PF07687">
    <property type="entry name" value="M20_dimer"/>
    <property type="match status" value="1"/>
</dbReference>
<dbReference type="GO" id="GO:0046872">
    <property type="term" value="F:metal ion binding"/>
    <property type="evidence" value="ECO:0007669"/>
    <property type="project" value="UniProtKB-KW"/>
</dbReference>
<gene>
    <name evidence="4" type="ORF">SAMN05216243_2301</name>
</gene>
<dbReference type="PANTHER" id="PTHR11014">
    <property type="entry name" value="PEPTIDASE M20 FAMILY MEMBER"/>
    <property type="match status" value="1"/>
</dbReference>
<dbReference type="SUPFAM" id="SSF55031">
    <property type="entry name" value="Bacterial exopeptidase dimerisation domain"/>
    <property type="match status" value="1"/>
</dbReference>
<sequence length="404" mass="44219">MQEANLNYRQRAAQLKPRLVEWRRRFHRYPELSYQEEQTSSYILERLEELKVFDIQKGIAGFGIVAALGTGKGPAIGIRADMDALPIQETTGLAYASIHQGVMHACGHDAHTAILLGSAALLAEDYKAGKLTGTVKFIFQPAEEDTDLHGLTGAPYFLQSGLLSDLEAVIALHMCPWRRAGELQINHGPSMASVDNFTLTVKGTGGHAGYPHQGIDPVWIATHILQALYGLISRKLNPLEVGAISIGAIEGGTTFNVIPESVKIKGTIRAYTKETRTQLIKELEATTTIAAAFGAKAYLDLQQGEPALVNDRDLTDLFRETACSLYPEMVIYKEPFGMGGEDFSHIAERIPGAMVFLGCGWEDRPAASLHTPEFVVNEDALPIGVSLLAETARQWLEKHRTSLQ</sequence>
<name>A0A1G8ZYJ9_9BACI</name>
<dbReference type="Gene3D" id="3.40.630.10">
    <property type="entry name" value="Zn peptidases"/>
    <property type="match status" value="1"/>
</dbReference>
<proteinExistence type="predicted"/>
<accession>A0A1G8ZYJ9</accession>
<dbReference type="AlphaFoldDB" id="A0A1G8ZYJ9"/>
<evidence type="ECO:0000259" key="3">
    <source>
        <dbReference type="Pfam" id="PF07687"/>
    </source>
</evidence>
<dbReference type="PIRSF" id="PIRSF005962">
    <property type="entry name" value="Pept_M20D_amidohydro"/>
    <property type="match status" value="1"/>
</dbReference>
<dbReference type="PANTHER" id="PTHR11014:SF63">
    <property type="entry name" value="METALLOPEPTIDASE, PUTATIVE (AFU_ORTHOLOGUE AFUA_6G09600)-RELATED"/>
    <property type="match status" value="1"/>
</dbReference>
<evidence type="ECO:0000313" key="4">
    <source>
        <dbReference type="EMBL" id="SDK20212.1"/>
    </source>
</evidence>
<reference evidence="4 5" key="1">
    <citation type="submission" date="2016-10" db="EMBL/GenBank/DDBJ databases">
        <authorList>
            <person name="de Groot N.N."/>
        </authorList>
    </citation>
    <scope>NUCLEOTIDE SEQUENCE [LARGE SCALE GENOMIC DNA]</scope>
    <source>
        <strain evidence="4 5">CGMCC 1.6502</strain>
    </source>
</reference>
<evidence type="ECO:0000256" key="1">
    <source>
        <dbReference type="ARBA" id="ARBA00022801"/>
    </source>
</evidence>
<feature type="binding site" evidence="2">
    <location>
        <position position="144"/>
    </location>
    <ligand>
        <name>Mn(2+)</name>
        <dbReference type="ChEBI" id="CHEBI:29035"/>
        <label>2</label>
    </ligand>
</feature>
<dbReference type="EMBL" id="FNFL01000003">
    <property type="protein sequence ID" value="SDK20212.1"/>
    <property type="molecule type" value="Genomic_DNA"/>
</dbReference>
<feature type="binding site" evidence="2">
    <location>
        <position position="106"/>
    </location>
    <ligand>
        <name>Mn(2+)</name>
        <dbReference type="ChEBI" id="CHEBI:29035"/>
        <label>2</label>
    </ligand>
</feature>
<dbReference type="GO" id="GO:0019877">
    <property type="term" value="P:diaminopimelate biosynthetic process"/>
    <property type="evidence" value="ECO:0007669"/>
    <property type="project" value="UniProtKB-ARBA"/>
</dbReference>
<feature type="binding site" evidence="2">
    <location>
        <position position="108"/>
    </location>
    <ligand>
        <name>Mn(2+)</name>
        <dbReference type="ChEBI" id="CHEBI:29035"/>
        <label>2</label>
    </ligand>
</feature>
<dbReference type="Gene3D" id="3.30.70.360">
    <property type="match status" value="1"/>
</dbReference>